<name>A0A3P7N482_CYLGO</name>
<dbReference type="AlphaFoldDB" id="A0A3P7N482"/>
<protein>
    <submittedName>
        <fullName evidence="2">Uncharacterized protein</fullName>
    </submittedName>
</protein>
<keyword evidence="3" id="KW-1185">Reference proteome</keyword>
<dbReference type="OrthoDB" id="5873855at2759"/>
<organism evidence="2 3">
    <name type="scientific">Cylicostephanus goldi</name>
    <name type="common">Nematode worm</name>
    <dbReference type="NCBI Taxonomy" id="71465"/>
    <lineage>
        <taxon>Eukaryota</taxon>
        <taxon>Metazoa</taxon>
        <taxon>Ecdysozoa</taxon>
        <taxon>Nematoda</taxon>
        <taxon>Chromadorea</taxon>
        <taxon>Rhabditida</taxon>
        <taxon>Rhabditina</taxon>
        <taxon>Rhabditomorpha</taxon>
        <taxon>Strongyloidea</taxon>
        <taxon>Strongylidae</taxon>
        <taxon>Cylicostephanus</taxon>
    </lineage>
</organism>
<feature type="compositionally biased region" description="Basic and acidic residues" evidence="1">
    <location>
        <begin position="72"/>
        <end position="86"/>
    </location>
</feature>
<evidence type="ECO:0000256" key="1">
    <source>
        <dbReference type="SAM" id="MobiDB-lite"/>
    </source>
</evidence>
<gene>
    <name evidence="2" type="ORF">CGOC_LOCUS13400</name>
</gene>
<dbReference type="Proteomes" id="UP000271889">
    <property type="component" value="Unassembled WGS sequence"/>
</dbReference>
<accession>A0A3P7N482</accession>
<evidence type="ECO:0000313" key="2">
    <source>
        <dbReference type="EMBL" id="VDN37164.1"/>
    </source>
</evidence>
<evidence type="ECO:0000313" key="3">
    <source>
        <dbReference type="Proteomes" id="UP000271889"/>
    </source>
</evidence>
<proteinExistence type="predicted"/>
<dbReference type="EMBL" id="UYRV01131073">
    <property type="protein sequence ID" value="VDN37164.1"/>
    <property type="molecule type" value="Genomic_DNA"/>
</dbReference>
<feature type="region of interest" description="Disordered" evidence="1">
    <location>
        <begin position="37"/>
        <end position="86"/>
    </location>
</feature>
<reference evidence="2 3" key="1">
    <citation type="submission" date="2018-11" db="EMBL/GenBank/DDBJ databases">
        <authorList>
            <consortium name="Pathogen Informatics"/>
        </authorList>
    </citation>
    <scope>NUCLEOTIDE SEQUENCE [LARGE SCALE GENOMIC DNA]</scope>
</reference>
<sequence>MARRLQWDYSDWAGLPFEEILDPKIKKDEEAGNLHIGKLTLPGLEENEKENEKENTQPSCSYSESVVRGVKRAKENAEPCQKKRKD</sequence>